<reference evidence="2" key="1">
    <citation type="submission" date="2009-01" db="EMBL/GenBank/DDBJ databases">
        <title>Complete sequence of chromosome 3 of Burkholderia sp. 383.</title>
        <authorList>
            <consortium name="US DOE Joint Genome Institute"/>
            <person name="Copeland A."/>
            <person name="Lucas S."/>
            <person name="Lapidus A."/>
            <person name="Barry K."/>
            <person name="Detter J.C."/>
            <person name="Glavina T."/>
            <person name="Hammon N."/>
            <person name="Israni S."/>
            <person name="Pitluck S."/>
            <person name="Chain P."/>
            <person name="Malfatti S."/>
            <person name="Shin M."/>
            <person name="Vergez L."/>
            <person name="Schmutz J."/>
            <person name="Larimer F."/>
            <person name="Land M."/>
            <person name="Kyrpides N."/>
            <person name="Lykidis A."/>
            <person name="Richardson P."/>
        </authorList>
    </citation>
    <scope>NUCLEOTIDE SEQUENCE</scope>
    <source>
        <strain evidence="2">383</strain>
    </source>
</reference>
<dbReference type="InterPro" id="IPR021070">
    <property type="entry name" value="Killing_trait_RebB"/>
</dbReference>
<keyword evidence="3" id="KW-1185">Reference proteome</keyword>
<dbReference type="AlphaFoldDB" id="Q39ND7"/>
<dbReference type="EMBL" id="CP000150">
    <property type="protein sequence ID" value="ABB06029.1"/>
    <property type="molecule type" value="Genomic_DNA"/>
</dbReference>
<name>Q39ND7_BURL3</name>
<proteinExistence type="predicted"/>
<dbReference type="Proteomes" id="UP000002705">
    <property type="component" value="Chromosome 3"/>
</dbReference>
<dbReference type="HOGENOM" id="CLU_143345_3_0_4"/>
<protein>
    <recommendedName>
        <fullName evidence="4">RebB like protein</fullName>
    </recommendedName>
</protein>
<gene>
    <name evidence="2" type="ordered locus">Bcep18194_C6983</name>
</gene>
<evidence type="ECO:0000313" key="3">
    <source>
        <dbReference type="Proteomes" id="UP000002705"/>
    </source>
</evidence>
<sequence>MCGVAGLPARPFLQSHAGAGFRGGLVADKVNEQITDAVTQTNVNVVAGSPAQALGTLYQMFSQAVGISAQNMTQQQAALNQISNAVVSKAVAMILSVEASPKSASGGGAGGAPQVPSAGPQTGPTH</sequence>
<organism evidence="2 3">
    <name type="scientific">Burkholderia lata (strain ATCC 17760 / DSM 23089 / LMG 22485 / NCIMB 9086 / R18194 / 383)</name>
    <dbReference type="NCBI Taxonomy" id="482957"/>
    <lineage>
        <taxon>Bacteria</taxon>
        <taxon>Pseudomonadati</taxon>
        <taxon>Pseudomonadota</taxon>
        <taxon>Betaproteobacteria</taxon>
        <taxon>Burkholderiales</taxon>
        <taxon>Burkholderiaceae</taxon>
        <taxon>Burkholderia</taxon>
        <taxon>Burkholderia cepacia complex</taxon>
    </lineage>
</organism>
<dbReference type="PATRIC" id="fig|482957.22.peg.7525"/>
<dbReference type="KEGG" id="bur:Bcep18194_C6983"/>
<evidence type="ECO:0008006" key="4">
    <source>
        <dbReference type="Google" id="ProtNLM"/>
    </source>
</evidence>
<feature type="region of interest" description="Disordered" evidence="1">
    <location>
        <begin position="101"/>
        <end position="126"/>
    </location>
</feature>
<dbReference type="Pfam" id="PF11747">
    <property type="entry name" value="RebB"/>
    <property type="match status" value="1"/>
</dbReference>
<evidence type="ECO:0000313" key="2">
    <source>
        <dbReference type="EMBL" id="ABB06029.1"/>
    </source>
</evidence>
<accession>Q39ND7</accession>
<evidence type="ECO:0000256" key="1">
    <source>
        <dbReference type="SAM" id="MobiDB-lite"/>
    </source>
</evidence>